<dbReference type="PANTHER" id="PTHR24221:SF614">
    <property type="entry name" value="GLUTATHIONE_L-CYSTEINE TRANSPORT SYSTEM ATP-BINDING_PERMEASE PROTEIN CYDC"/>
    <property type="match status" value="1"/>
</dbReference>
<feature type="domain" description="ABC transporter" evidence="8">
    <location>
        <begin position="334"/>
        <end position="592"/>
    </location>
</feature>
<dbReference type="Pfam" id="PF00664">
    <property type="entry name" value="ABC_membrane"/>
    <property type="match status" value="1"/>
</dbReference>
<dbReference type="InterPro" id="IPR039421">
    <property type="entry name" value="Type_1_exporter"/>
</dbReference>
<protein>
    <submittedName>
        <fullName evidence="10">Thiol reductant ABC exporter subunit CydD</fullName>
    </submittedName>
</protein>
<evidence type="ECO:0000256" key="2">
    <source>
        <dbReference type="ARBA" id="ARBA00022692"/>
    </source>
</evidence>
<dbReference type="PROSITE" id="PS50893">
    <property type="entry name" value="ABC_TRANSPORTER_2"/>
    <property type="match status" value="1"/>
</dbReference>
<feature type="transmembrane region" description="Helical" evidence="7">
    <location>
        <begin position="236"/>
        <end position="258"/>
    </location>
</feature>
<evidence type="ECO:0000313" key="11">
    <source>
        <dbReference type="Proteomes" id="UP001597196"/>
    </source>
</evidence>
<dbReference type="Gene3D" id="1.20.1560.10">
    <property type="entry name" value="ABC transporter type 1, transmembrane domain"/>
    <property type="match status" value="1"/>
</dbReference>
<dbReference type="InterPro" id="IPR017871">
    <property type="entry name" value="ABC_transporter-like_CS"/>
</dbReference>
<evidence type="ECO:0000256" key="4">
    <source>
        <dbReference type="ARBA" id="ARBA00022840"/>
    </source>
</evidence>
<dbReference type="SUPFAM" id="SSF52540">
    <property type="entry name" value="P-loop containing nucleoside triphosphate hydrolases"/>
    <property type="match status" value="1"/>
</dbReference>
<sequence length="603" mass="65463">MIDKRLMRLPGMRAVMMMLAGLTLVQAFVILGQGHFLALGIVHSWHLKTLAGLWPLIGWFAAAYALRQGLTWLKNRLAGHFAAKTAGQLQEELMAHLFALGPRAVADAGTGNVVTMALDGIPETQNYIELILIKILNMMIIPVVLLVYIWVQHPVAGIALLLMFPVIILFMIILGYAARDKSETQYAGFQQMSNHFIDSLRGLKTLQLMGISRQYADNVYQVSESYRKQTMGVLKIAMLSSFAMDFFATLSIAVIAVFMGVDLLAGKLALYPAMVALILAPEYFMPIREFGSDYHATLNGKNALTAILAVLAAPLPTQTDALKTLPAWTSASTVSAQDLSFQYPGKRAGVTNATFRFQGFEKVAIIGASGAGKSTLLNLLGGFLQPNIAAADAAANATVALGAETSGKANATPFAINGQPLPHLAQENWQAHLSYIPQQPYIFADSIAANIRFYRPDADDEAVQQAAEAAGILAWIQTLPTGFATCIGEGGRGISGGQAQRIALARTLLDTDRSIWLFDEPTAHLDIETEAALKETMVPLFAGHLVIFATHRLHWLNQMDRVLVMQAGQVVAQGRPADLAQTSEAYRQLVHEMRGDFDAMAEK</sequence>
<feature type="transmembrane region" description="Helical" evidence="7">
    <location>
        <begin position="50"/>
        <end position="66"/>
    </location>
</feature>
<dbReference type="SUPFAM" id="SSF90123">
    <property type="entry name" value="ABC transporter transmembrane region"/>
    <property type="match status" value="1"/>
</dbReference>
<evidence type="ECO:0000256" key="6">
    <source>
        <dbReference type="ARBA" id="ARBA00023136"/>
    </source>
</evidence>
<keyword evidence="2 7" id="KW-0812">Transmembrane</keyword>
<dbReference type="InterPro" id="IPR014216">
    <property type="entry name" value="ABC_transptr_CydD"/>
</dbReference>
<dbReference type="InterPro" id="IPR036640">
    <property type="entry name" value="ABC1_TM_sf"/>
</dbReference>
<dbReference type="InterPro" id="IPR011527">
    <property type="entry name" value="ABC1_TM_dom"/>
</dbReference>
<name>A0ABW4CHJ3_9LACO</name>
<evidence type="ECO:0000256" key="7">
    <source>
        <dbReference type="SAM" id="Phobius"/>
    </source>
</evidence>
<evidence type="ECO:0000256" key="3">
    <source>
        <dbReference type="ARBA" id="ARBA00022741"/>
    </source>
</evidence>
<accession>A0ABW4CHJ3</accession>
<keyword evidence="3" id="KW-0547">Nucleotide-binding</keyword>
<dbReference type="CDD" id="cd03228">
    <property type="entry name" value="ABCC_MRP_Like"/>
    <property type="match status" value="1"/>
</dbReference>
<dbReference type="PROSITE" id="PS50929">
    <property type="entry name" value="ABC_TM1F"/>
    <property type="match status" value="1"/>
</dbReference>
<dbReference type="PROSITE" id="PS00211">
    <property type="entry name" value="ABC_TRANSPORTER_1"/>
    <property type="match status" value="1"/>
</dbReference>
<dbReference type="InterPro" id="IPR003439">
    <property type="entry name" value="ABC_transporter-like_ATP-bd"/>
</dbReference>
<dbReference type="PANTHER" id="PTHR24221">
    <property type="entry name" value="ATP-BINDING CASSETTE SUB-FAMILY B"/>
    <property type="match status" value="1"/>
</dbReference>
<reference evidence="11" key="1">
    <citation type="journal article" date="2019" name="Int. J. Syst. Evol. Microbiol.">
        <title>The Global Catalogue of Microorganisms (GCM) 10K type strain sequencing project: providing services to taxonomists for standard genome sequencing and annotation.</title>
        <authorList>
            <consortium name="The Broad Institute Genomics Platform"/>
            <consortium name="The Broad Institute Genome Sequencing Center for Infectious Disease"/>
            <person name="Wu L."/>
            <person name="Ma J."/>
        </authorList>
    </citation>
    <scope>NUCLEOTIDE SEQUENCE [LARGE SCALE GENOMIC DNA]</scope>
    <source>
        <strain evidence="11">CCM 8980</strain>
    </source>
</reference>
<feature type="transmembrane region" description="Helical" evidence="7">
    <location>
        <begin position="157"/>
        <end position="178"/>
    </location>
</feature>
<dbReference type="EMBL" id="JBHTOC010000002">
    <property type="protein sequence ID" value="MFD1429050.1"/>
    <property type="molecule type" value="Genomic_DNA"/>
</dbReference>
<dbReference type="RefSeq" id="WP_203627225.1">
    <property type="nucleotide sequence ID" value="NZ_BOLQ01000012.1"/>
</dbReference>
<dbReference type="InterPro" id="IPR027417">
    <property type="entry name" value="P-loop_NTPase"/>
</dbReference>
<comment type="caution">
    <text evidence="10">The sequence shown here is derived from an EMBL/GenBank/DDBJ whole genome shotgun (WGS) entry which is preliminary data.</text>
</comment>
<dbReference type="NCBIfam" id="TIGR02857">
    <property type="entry name" value="CydD"/>
    <property type="match status" value="1"/>
</dbReference>
<organism evidence="10 11">
    <name type="scientific">Lacticaseibacillus mingshuiensis</name>
    <dbReference type="NCBI Taxonomy" id="2799574"/>
    <lineage>
        <taxon>Bacteria</taxon>
        <taxon>Bacillati</taxon>
        <taxon>Bacillota</taxon>
        <taxon>Bacilli</taxon>
        <taxon>Lactobacillales</taxon>
        <taxon>Lactobacillaceae</taxon>
        <taxon>Lacticaseibacillus</taxon>
    </lineage>
</organism>
<dbReference type="SMART" id="SM00382">
    <property type="entry name" value="AAA"/>
    <property type="match status" value="1"/>
</dbReference>
<dbReference type="InterPro" id="IPR003593">
    <property type="entry name" value="AAA+_ATPase"/>
</dbReference>
<gene>
    <name evidence="10" type="primary">cydD</name>
    <name evidence="10" type="ORF">ACFQ4P_02150</name>
</gene>
<dbReference type="Pfam" id="PF00005">
    <property type="entry name" value="ABC_tran"/>
    <property type="match status" value="1"/>
</dbReference>
<keyword evidence="11" id="KW-1185">Reference proteome</keyword>
<dbReference type="Gene3D" id="3.40.50.300">
    <property type="entry name" value="P-loop containing nucleotide triphosphate hydrolases"/>
    <property type="match status" value="1"/>
</dbReference>
<feature type="domain" description="ABC transmembrane type-1" evidence="9">
    <location>
        <begin position="22"/>
        <end position="299"/>
    </location>
</feature>
<evidence type="ECO:0000256" key="1">
    <source>
        <dbReference type="ARBA" id="ARBA00004651"/>
    </source>
</evidence>
<proteinExistence type="predicted"/>
<evidence type="ECO:0000256" key="5">
    <source>
        <dbReference type="ARBA" id="ARBA00022989"/>
    </source>
</evidence>
<evidence type="ECO:0000259" key="9">
    <source>
        <dbReference type="PROSITE" id="PS50929"/>
    </source>
</evidence>
<feature type="transmembrane region" description="Helical" evidence="7">
    <location>
        <begin position="131"/>
        <end position="151"/>
    </location>
</feature>
<comment type="subcellular location">
    <subcellularLocation>
        <location evidence="1">Cell membrane</location>
        <topology evidence="1">Multi-pass membrane protein</topology>
    </subcellularLocation>
</comment>
<dbReference type="CDD" id="cd18584">
    <property type="entry name" value="ABC_6TM_AarD_CydD"/>
    <property type="match status" value="1"/>
</dbReference>
<keyword evidence="4" id="KW-0067">ATP-binding</keyword>
<evidence type="ECO:0000259" key="8">
    <source>
        <dbReference type="PROSITE" id="PS50893"/>
    </source>
</evidence>
<keyword evidence="5 7" id="KW-1133">Transmembrane helix</keyword>
<dbReference type="Proteomes" id="UP001597196">
    <property type="component" value="Unassembled WGS sequence"/>
</dbReference>
<keyword evidence="6 7" id="KW-0472">Membrane</keyword>
<evidence type="ECO:0000313" key="10">
    <source>
        <dbReference type="EMBL" id="MFD1429050.1"/>
    </source>
</evidence>